<sequence>MTMTNAERDARLGRWLRLLVWGGAAVAWLFPLAAKLLMAEGMLWTTFDFIVWGVMLLVAAAVCEIGLRLSGSLAWRAGVVVAAGTAFLITWSNLAVGIIGDENNPLNQIFFGVVAIALAGSFVARFRPKGMALAMLVTAVAQFATAFVALAYEPIVFAIVGVFALGWLLAAWLFREAGRAVA</sequence>
<evidence type="ECO:0000313" key="2">
    <source>
        <dbReference type="EMBL" id="MBB5293010.1"/>
    </source>
</evidence>
<feature type="transmembrane region" description="Helical" evidence="1">
    <location>
        <begin position="49"/>
        <end position="67"/>
    </location>
</feature>
<dbReference type="Proteomes" id="UP000566663">
    <property type="component" value="Unassembled WGS sequence"/>
</dbReference>
<feature type="transmembrane region" description="Helical" evidence="1">
    <location>
        <begin position="131"/>
        <end position="149"/>
    </location>
</feature>
<keyword evidence="2" id="KW-0808">Transferase</keyword>
<keyword evidence="1" id="KW-1133">Transmembrane helix</keyword>
<gene>
    <name evidence="2" type="ORF">HNQ67_002555</name>
</gene>
<keyword evidence="1" id="KW-0812">Transmembrane</keyword>
<feature type="transmembrane region" description="Helical" evidence="1">
    <location>
        <begin position="155"/>
        <end position="174"/>
    </location>
</feature>
<keyword evidence="2" id="KW-0418">Kinase</keyword>
<keyword evidence="3" id="KW-1185">Reference proteome</keyword>
<feature type="transmembrane region" description="Helical" evidence="1">
    <location>
        <begin position="79"/>
        <end position="100"/>
    </location>
</feature>
<dbReference type="GO" id="GO:0016301">
    <property type="term" value="F:kinase activity"/>
    <property type="evidence" value="ECO:0007669"/>
    <property type="project" value="UniProtKB-KW"/>
</dbReference>
<dbReference type="RefSeq" id="WP_183255994.1">
    <property type="nucleotide sequence ID" value="NZ_BAAAFF010000005.1"/>
</dbReference>
<feature type="transmembrane region" description="Helical" evidence="1">
    <location>
        <begin position="106"/>
        <end position="124"/>
    </location>
</feature>
<reference evidence="2 3" key="1">
    <citation type="submission" date="2020-08" db="EMBL/GenBank/DDBJ databases">
        <title>Genomic Encyclopedia of Type Strains, Phase IV (KMG-IV): sequencing the most valuable type-strain genomes for metagenomic binning, comparative biology and taxonomic classification.</title>
        <authorList>
            <person name="Goeker M."/>
        </authorList>
    </citation>
    <scope>NUCLEOTIDE SEQUENCE [LARGE SCALE GENOMIC DNA]</scope>
    <source>
        <strain evidence="2 3">DSM 25335</strain>
    </source>
</reference>
<organism evidence="2 3">
    <name type="scientific">Brevundimonas basaltis</name>
    <dbReference type="NCBI Taxonomy" id="472166"/>
    <lineage>
        <taxon>Bacteria</taxon>
        <taxon>Pseudomonadati</taxon>
        <taxon>Pseudomonadota</taxon>
        <taxon>Alphaproteobacteria</taxon>
        <taxon>Caulobacterales</taxon>
        <taxon>Caulobacteraceae</taxon>
        <taxon>Brevundimonas</taxon>
    </lineage>
</organism>
<proteinExistence type="predicted"/>
<evidence type="ECO:0000256" key="1">
    <source>
        <dbReference type="SAM" id="Phobius"/>
    </source>
</evidence>
<comment type="caution">
    <text evidence="2">The sequence shown here is derived from an EMBL/GenBank/DDBJ whole genome shotgun (WGS) entry which is preliminary data.</text>
</comment>
<evidence type="ECO:0000313" key="3">
    <source>
        <dbReference type="Proteomes" id="UP000566663"/>
    </source>
</evidence>
<dbReference type="EMBL" id="JACHFZ010000006">
    <property type="protein sequence ID" value="MBB5293010.1"/>
    <property type="molecule type" value="Genomic_DNA"/>
</dbReference>
<dbReference type="AlphaFoldDB" id="A0A7W8MHH7"/>
<feature type="transmembrane region" description="Helical" evidence="1">
    <location>
        <begin position="18"/>
        <end position="37"/>
    </location>
</feature>
<keyword evidence="1" id="KW-0472">Membrane</keyword>
<protein>
    <submittedName>
        <fullName evidence="2">Signal transduction histidine kinase</fullName>
    </submittedName>
</protein>
<accession>A0A7W8MHH7</accession>
<name>A0A7W8MHH7_9CAUL</name>